<dbReference type="EMBL" id="UYSG01005493">
    <property type="protein sequence ID" value="VDL58769.1"/>
    <property type="molecule type" value="Genomic_DNA"/>
</dbReference>
<evidence type="ECO:0000313" key="3">
    <source>
        <dbReference type="WBParaSite" id="HDID_0000645401-mRNA-1"/>
    </source>
</evidence>
<name>A0A0R3SND9_HYMDI</name>
<gene>
    <name evidence="1" type="ORF">HDID_LOCUS6451</name>
</gene>
<reference evidence="1 2" key="2">
    <citation type="submission" date="2018-11" db="EMBL/GenBank/DDBJ databases">
        <authorList>
            <consortium name="Pathogen Informatics"/>
        </authorList>
    </citation>
    <scope>NUCLEOTIDE SEQUENCE [LARGE SCALE GENOMIC DNA]</scope>
</reference>
<proteinExistence type="predicted"/>
<dbReference type="Proteomes" id="UP000274504">
    <property type="component" value="Unassembled WGS sequence"/>
</dbReference>
<evidence type="ECO:0000313" key="1">
    <source>
        <dbReference type="EMBL" id="VDL58769.1"/>
    </source>
</evidence>
<dbReference type="WBParaSite" id="HDID_0000645401-mRNA-1">
    <property type="protein sequence ID" value="HDID_0000645401-mRNA-1"/>
    <property type="gene ID" value="HDID_0000645401"/>
</dbReference>
<evidence type="ECO:0000313" key="2">
    <source>
        <dbReference type="Proteomes" id="UP000274504"/>
    </source>
</evidence>
<organism evidence="3">
    <name type="scientific">Hymenolepis diminuta</name>
    <name type="common">Rat tapeworm</name>
    <dbReference type="NCBI Taxonomy" id="6216"/>
    <lineage>
        <taxon>Eukaryota</taxon>
        <taxon>Metazoa</taxon>
        <taxon>Spiralia</taxon>
        <taxon>Lophotrochozoa</taxon>
        <taxon>Platyhelminthes</taxon>
        <taxon>Cestoda</taxon>
        <taxon>Eucestoda</taxon>
        <taxon>Cyclophyllidea</taxon>
        <taxon>Hymenolepididae</taxon>
        <taxon>Hymenolepis</taxon>
    </lineage>
</organism>
<dbReference type="AlphaFoldDB" id="A0A0R3SND9"/>
<accession>A0A0R3SND9</accession>
<sequence length="145" mass="16800">MVLTYRSINDKCQKTNQTRFTTFYANYHIRRINPQNPPKCLPFKKTLQHFTVLLFLLKTIASAGGRDFKLESQLHIPMTLSLSPMVAQRGERKLIRAKILPPPPCFYPQIHLHALHESQPHLLVHQLHNGILAVNVEKIMQHHPT</sequence>
<protein>
    <submittedName>
        <fullName evidence="1 3">Uncharacterized protein</fullName>
    </submittedName>
</protein>
<reference evidence="3" key="1">
    <citation type="submission" date="2017-02" db="UniProtKB">
        <authorList>
            <consortium name="WormBaseParasite"/>
        </authorList>
    </citation>
    <scope>IDENTIFICATION</scope>
</reference>